<evidence type="ECO:0000313" key="1">
    <source>
        <dbReference type="EMBL" id="KAF5896385.1"/>
    </source>
</evidence>
<dbReference type="AlphaFoldDB" id="A0A8J4XCU0"/>
<sequence length="72" mass="8478">NLRQSIRPPPSIFLCYQKTHATLLHQQRNFSKLAWEDKQCVFLKTVTMQRLLTETFTKIEDLCGGWFLHKAA</sequence>
<accession>A0A8J4XCU0</accession>
<evidence type="ECO:0000313" key="2">
    <source>
        <dbReference type="Proteomes" id="UP000727407"/>
    </source>
</evidence>
<name>A0A8J4XCU0_CLAMG</name>
<comment type="caution">
    <text evidence="1">The sequence shown here is derived from an EMBL/GenBank/DDBJ whole genome shotgun (WGS) entry which is preliminary data.</text>
</comment>
<gene>
    <name evidence="1" type="ORF">DAT39_013896</name>
</gene>
<feature type="non-terminal residue" evidence="1">
    <location>
        <position position="1"/>
    </location>
</feature>
<protein>
    <submittedName>
        <fullName evidence="1">Uncharacterized protein</fullName>
    </submittedName>
</protein>
<organism evidence="1 2">
    <name type="scientific">Clarias magur</name>
    <name type="common">Asian catfish</name>
    <name type="synonym">Macropteronotus magur</name>
    <dbReference type="NCBI Taxonomy" id="1594786"/>
    <lineage>
        <taxon>Eukaryota</taxon>
        <taxon>Metazoa</taxon>
        <taxon>Chordata</taxon>
        <taxon>Craniata</taxon>
        <taxon>Vertebrata</taxon>
        <taxon>Euteleostomi</taxon>
        <taxon>Actinopterygii</taxon>
        <taxon>Neopterygii</taxon>
        <taxon>Teleostei</taxon>
        <taxon>Ostariophysi</taxon>
        <taxon>Siluriformes</taxon>
        <taxon>Clariidae</taxon>
        <taxon>Clarias</taxon>
    </lineage>
</organism>
<proteinExistence type="predicted"/>
<dbReference type="Proteomes" id="UP000727407">
    <property type="component" value="Unassembled WGS sequence"/>
</dbReference>
<dbReference type="EMBL" id="QNUK01000278">
    <property type="protein sequence ID" value="KAF5896385.1"/>
    <property type="molecule type" value="Genomic_DNA"/>
</dbReference>
<dbReference type="OrthoDB" id="8911154at2759"/>
<reference evidence="1" key="1">
    <citation type="submission" date="2020-07" db="EMBL/GenBank/DDBJ databases">
        <title>Clarias magur genome sequencing, assembly and annotation.</title>
        <authorList>
            <person name="Kushwaha B."/>
            <person name="Kumar R."/>
            <person name="Das P."/>
            <person name="Joshi C.G."/>
            <person name="Kumar D."/>
            <person name="Nagpure N.S."/>
            <person name="Pandey M."/>
            <person name="Agarwal S."/>
            <person name="Srivastava S."/>
            <person name="Singh M."/>
            <person name="Sahoo L."/>
            <person name="Jayasankar P."/>
            <person name="Meher P.K."/>
            <person name="Koringa P.G."/>
            <person name="Iquebal M.A."/>
            <person name="Das S.P."/>
            <person name="Bit A."/>
            <person name="Patnaik S."/>
            <person name="Patel N."/>
            <person name="Shah T.M."/>
            <person name="Hinsu A."/>
            <person name="Jena J.K."/>
        </authorList>
    </citation>
    <scope>NUCLEOTIDE SEQUENCE</scope>
    <source>
        <strain evidence="1">CIFAMagur01</strain>
        <tissue evidence="1">Testis</tissue>
    </source>
</reference>
<feature type="non-terminal residue" evidence="1">
    <location>
        <position position="72"/>
    </location>
</feature>
<keyword evidence="2" id="KW-1185">Reference proteome</keyword>